<gene>
    <name evidence="2" type="ORF">QOL99_17680</name>
</gene>
<dbReference type="Gene3D" id="3.30.70.1070">
    <property type="entry name" value="Sporulation related repeat"/>
    <property type="match status" value="1"/>
</dbReference>
<reference evidence="2 3" key="1">
    <citation type="submission" date="2023-05" db="EMBL/GenBank/DDBJ databases">
        <authorList>
            <person name="Gao F."/>
        </authorList>
    </citation>
    <scope>NUCLEOTIDE SEQUENCE [LARGE SCALE GENOMIC DNA]</scope>
    <source>
        <strain evidence="2 3">MIMF12</strain>
    </source>
</reference>
<sequence>MAPSEERTPLRSDYRISLGTFGSEAEARRAASGVSDAGYPVYIIDLGSQVVAQVGPYGDETTARRALADIQPRAPRAVLYAPRGRNLSGGGGSETT</sequence>
<keyword evidence="3" id="KW-1185">Reference proteome</keyword>
<dbReference type="InterPro" id="IPR007730">
    <property type="entry name" value="SPOR-like_dom"/>
</dbReference>
<comment type="caution">
    <text evidence="2">The sequence shown here is derived from an EMBL/GenBank/DDBJ whole genome shotgun (WGS) entry which is preliminary data.</text>
</comment>
<dbReference type="Proteomes" id="UP001302059">
    <property type="component" value="Unassembled WGS sequence"/>
</dbReference>
<dbReference type="RefSeq" id="WP_285525711.1">
    <property type="nucleotide sequence ID" value="NZ_JASNGB010000421.1"/>
</dbReference>
<accession>A0ABT7JND4</accession>
<name>A0ABT7JND4_9DEIO</name>
<feature type="domain" description="SPOR" evidence="1">
    <location>
        <begin position="8"/>
        <end position="86"/>
    </location>
</feature>
<evidence type="ECO:0000259" key="1">
    <source>
        <dbReference type="PROSITE" id="PS51724"/>
    </source>
</evidence>
<evidence type="ECO:0000313" key="2">
    <source>
        <dbReference type="EMBL" id="MDL2345963.1"/>
    </source>
</evidence>
<evidence type="ECO:0000313" key="3">
    <source>
        <dbReference type="Proteomes" id="UP001302059"/>
    </source>
</evidence>
<dbReference type="SUPFAM" id="SSF110997">
    <property type="entry name" value="Sporulation related repeat"/>
    <property type="match status" value="1"/>
</dbReference>
<feature type="non-terminal residue" evidence="2">
    <location>
        <position position="96"/>
    </location>
</feature>
<dbReference type="PROSITE" id="PS51724">
    <property type="entry name" value="SPOR"/>
    <property type="match status" value="1"/>
</dbReference>
<protein>
    <submittedName>
        <fullName evidence="2">SPOR domain-containing protein</fullName>
    </submittedName>
</protein>
<organism evidence="2 3">
    <name type="scientific">Deinococcus rhizophilus</name>
    <dbReference type="NCBI Taxonomy" id="3049544"/>
    <lineage>
        <taxon>Bacteria</taxon>
        <taxon>Thermotogati</taxon>
        <taxon>Deinococcota</taxon>
        <taxon>Deinococci</taxon>
        <taxon>Deinococcales</taxon>
        <taxon>Deinococcaceae</taxon>
        <taxon>Deinococcus</taxon>
    </lineage>
</organism>
<dbReference type="InterPro" id="IPR036680">
    <property type="entry name" value="SPOR-like_sf"/>
</dbReference>
<proteinExistence type="predicted"/>
<dbReference type="EMBL" id="JASNGB010000421">
    <property type="protein sequence ID" value="MDL2345963.1"/>
    <property type="molecule type" value="Genomic_DNA"/>
</dbReference>
<dbReference type="Pfam" id="PF05036">
    <property type="entry name" value="SPOR"/>
    <property type="match status" value="1"/>
</dbReference>